<organism evidence="1 2">
    <name type="scientific">Eretmocerus hayati</name>
    <dbReference type="NCBI Taxonomy" id="131215"/>
    <lineage>
        <taxon>Eukaryota</taxon>
        <taxon>Metazoa</taxon>
        <taxon>Ecdysozoa</taxon>
        <taxon>Arthropoda</taxon>
        <taxon>Hexapoda</taxon>
        <taxon>Insecta</taxon>
        <taxon>Pterygota</taxon>
        <taxon>Neoptera</taxon>
        <taxon>Endopterygota</taxon>
        <taxon>Hymenoptera</taxon>
        <taxon>Apocrita</taxon>
        <taxon>Proctotrupomorpha</taxon>
        <taxon>Chalcidoidea</taxon>
        <taxon>Aphelinidae</taxon>
        <taxon>Aphelininae</taxon>
        <taxon>Eretmocerus</taxon>
    </lineage>
</organism>
<dbReference type="EMBL" id="CM056742">
    <property type="protein sequence ID" value="KAJ8675979.1"/>
    <property type="molecule type" value="Genomic_DNA"/>
</dbReference>
<reference evidence="1" key="1">
    <citation type="submission" date="2023-04" db="EMBL/GenBank/DDBJ databases">
        <title>A chromosome-level genome assembly of the parasitoid wasp Eretmocerus hayati.</title>
        <authorList>
            <person name="Zhong Y."/>
            <person name="Liu S."/>
            <person name="Liu Y."/>
        </authorList>
    </citation>
    <scope>NUCLEOTIDE SEQUENCE</scope>
    <source>
        <strain evidence="1">ZJU_SS_LIU_2023</strain>
    </source>
</reference>
<protein>
    <submittedName>
        <fullName evidence="1">Uncharacterized protein</fullName>
    </submittedName>
</protein>
<proteinExistence type="predicted"/>
<dbReference type="Proteomes" id="UP001239111">
    <property type="component" value="Chromosome 2"/>
</dbReference>
<comment type="caution">
    <text evidence="1">The sequence shown here is derived from an EMBL/GenBank/DDBJ whole genome shotgun (WGS) entry which is preliminary data.</text>
</comment>
<accession>A0ACC2P0D1</accession>
<keyword evidence="2" id="KW-1185">Reference proteome</keyword>
<evidence type="ECO:0000313" key="2">
    <source>
        <dbReference type="Proteomes" id="UP001239111"/>
    </source>
</evidence>
<name>A0ACC2P0D1_9HYME</name>
<sequence length="252" mass="28800">MMDNFVSRESVTRAEIKWSLHNTFRRTSLRCGSDAGELFEDMFPDSDIAKKFSMHKDKLRYVITHGLGPFSQSELTDFIRSLDFVTVSFDEFFNPIFHQSQMDLLVRYWFSNRVEPRYLSSTFLGHSTARDLLVAFIDVFEKLGMNLEKILQIESDGPNVNKKFLKDSCVHLNESETSPKLLEKGTCILHIVSGSYKTSYQMLDGAFTVLPSTCTICSKALQPDTTTSKLLLAVHYFLTNSVLFVGLKIQLF</sequence>
<gene>
    <name evidence="1" type="ORF">QAD02_011765</name>
</gene>
<evidence type="ECO:0000313" key="1">
    <source>
        <dbReference type="EMBL" id="KAJ8675979.1"/>
    </source>
</evidence>